<evidence type="ECO:0000313" key="1">
    <source>
        <dbReference type="EMBL" id="PMD61704.1"/>
    </source>
</evidence>
<gene>
    <name evidence="1" type="ORF">K444DRAFT_611939</name>
</gene>
<dbReference type="RefSeq" id="XP_024738608.1">
    <property type="nucleotide sequence ID" value="XM_024880036.1"/>
</dbReference>
<dbReference type="InParanoid" id="A0A2J6TF99"/>
<reference evidence="1 2" key="1">
    <citation type="submission" date="2016-04" db="EMBL/GenBank/DDBJ databases">
        <title>A degradative enzymes factory behind the ericoid mycorrhizal symbiosis.</title>
        <authorList>
            <consortium name="DOE Joint Genome Institute"/>
            <person name="Martino E."/>
            <person name="Morin E."/>
            <person name="Grelet G."/>
            <person name="Kuo A."/>
            <person name="Kohler A."/>
            <person name="Daghino S."/>
            <person name="Barry K."/>
            <person name="Choi C."/>
            <person name="Cichocki N."/>
            <person name="Clum A."/>
            <person name="Copeland A."/>
            <person name="Hainaut M."/>
            <person name="Haridas S."/>
            <person name="Labutti K."/>
            <person name="Lindquist E."/>
            <person name="Lipzen A."/>
            <person name="Khouja H.-R."/>
            <person name="Murat C."/>
            <person name="Ohm R."/>
            <person name="Olson A."/>
            <person name="Spatafora J."/>
            <person name="Veneault-Fourrey C."/>
            <person name="Henrissat B."/>
            <person name="Grigoriev I."/>
            <person name="Martin F."/>
            <person name="Perotto S."/>
        </authorList>
    </citation>
    <scope>NUCLEOTIDE SEQUENCE [LARGE SCALE GENOMIC DNA]</scope>
    <source>
        <strain evidence="1 2">E</strain>
    </source>
</reference>
<name>A0A2J6TF99_9HELO</name>
<sequence length="72" mass="7970">MRSRQLSQGSSRARLMLVVGFMTQSLTISDGEIRYLWIYGPPQVQEGFGGGFTLFSIGSECLIQVLEGVRTL</sequence>
<organism evidence="1 2">
    <name type="scientific">Hyaloscypha bicolor E</name>
    <dbReference type="NCBI Taxonomy" id="1095630"/>
    <lineage>
        <taxon>Eukaryota</taxon>
        <taxon>Fungi</taxon>
        <taxon>Dikarya</taxon>
        <taxon>Ascomycota</taxon>
        <taxon>Pezizomycotina</taxon>
        <taxon>Leotiomycetes</taxon>
        <taxon>Helotiales</taxon>
        <taxon>Hyaloscyphaceae</taxon>
        <taxon>Hyaloscypha</taxon>
        <taxon>Hyaloscypha bicolor</taxon>
    </lineage>
</organism>
<dbReference type="EMBL" id="KZ613786">
    <property type="protein sequence ID" value="PMD61704.1"/>
    <property type="molecule type" value="Genomic_DNA"/>
</dbReference>
<dbReference type="AlphaFoldDB" id="A0A2J6TF99"/>
<dbReference type="GeneID" id="36588113"/>
<dbReference type="Proteomes" id="UP000235371">
    <property type="component" value="Unassembled WGS sequence"/>
</dbReference>
<accession>A0A2J6TF99</accession>
<proteinExistence type="predicted"/>
<evidence type="ECO:0000313" key="2">
    <source>
        <dbReference type="Proteomes" id="UP000235371"/>
    </source>
</evidence>
<keyword evidence="2" id="KW-1185">Reference proteome</keyword>
<protein>
    <submittedName>
        <fullName evidence="1">Uncharacterized protein</fullName>
    </submittedName>
</protein>